<organism evidence="2 3">
    <name type="scientific">Soonwooa buanensis</name>
    <dbReference type="NCBI Taxonomy" id="619805"/>
    <lineage>
        <taxon>Bacteria</taxon>
        <taxon>Pseudomonadati</taxon>
        <taxon>Bacteroidota</taxon>
        <taxon>Flavobacteriia</taxon>
        <taxon>Flavobacteriales</taxon>
        <taxon>Weeksellaceae</taxon>
        <taxon>Chryseobacterium group</taxon>
        <taxon>Soonwooa</taxon>
    </lineage>
</organism>
<dbReference type="Proteomes" id="UP000191112">
    <property type="component" value="Unassembled WGS sequence"/>
</dbReference>
<dbReference type="Pfam" id="PF10067">
    <property type="entry name" value="DUF2306"/>
    <property type="match status" value="1"/>
</dbReference>
<dbReference type="RefSeq" id="WP_079667134.1">
    <property type="nucleotide sequence ID" value="NZ_FUYZ01000005.1"/>
</dbReference>
<keyword evidence="1" id="KW-0812">Transmembrane</keyword>
<feature type="transmembrane region" description="Helical" evidence="1">
    <location>
        <begin position="5"/>
        <end position="26"/>
    </location>
</feature>
<dbReference type="EMBL" id="FUYZ01000005">
    <property type="protein sequence ID" value="SKB92322.1"/>
    <property type="molecule type" value="Genomic_DNA"/>
</dbReference>
<keyword evidence="1" id="KW-0472">Membrane</keyword>
<reference evidence="2 3" key="1">
    <citation type="submission" date="2017-02" db="EMBL/GenBank/DDBJ databases">
        <authorList>
            <person name="Peterson S.W."/>
        </authorList>
    </citation>
    <scope>NUCLEOTIDE SEQUENCE [LARGE SCALE GENOMIC DNA]</scope>
    <source>
        <strain evidence="2 3">DSM 22323</strain>
    </source>
</reference>
<proteinExistence type="predicted"/>
<feature type="transmembrane region" description="Helical" evidence="1">
    <location>
        <begin position="112"/>
        <end position="133"/>
    </location>
</feature>
<dbReference type="AlphaFoldDB" id="A0A1T5F817"/>
<keyword evidence="3" id="KW-1185">Reference proteome</keyword>
<gene>
    <name evidence="2" type="ORF">SAMN05660477_01898</name>
</gene>
<name>A0A1T5F817_9FLAO</name>
<accession>A0A1T5F817</accession>
<dbReference type="OrthoDB" id="6385003at2"/>
<feature type="transmembrane region" description="Helical" evidence="1">
    <location>
        <begin position="86"/>
        <end position="106"/>
    </location>
</feature>
<evidence type="ECO:0000256" key="1">
    <source>
        <dbReference type="SAM" id="Phobius"/>
    </source>
</evidence>
<evidence type="ECO:0000313" key="3">
    <source>
        <dbReference type="Proteomes" id="UP000191112"/>
    </source>
</evidence>
<keyword evidence="1" id="KW-1133">Transmembrane helix</keyword>
<feature type="transmembrane region" description="Helical" evidence="1">
    <location>
        <begin position="174"/>
        <end position="194"/>
    </location>
</feature>
<dbReference type="STRING" id="619805.SAMN05660477_01898"/>
<evidence type="ECO:0000313" key="2">
    <source>
        <dbReference type="EMBL" id="SKB92322.1"/>
    </source>
</evidence>
<dbReference type="InterPro" id="IPR018750">
    <property type="entry name" value="DUF2306_membrane"/>
</dbReference>
<protein>
    <submittedName>
        <fullName evidence="2">Predicted membrane protein</fullName>
    </submittedName>
</protein>
<feature type="transmembrane region" description="Helical" evidence="1">
    <location>
        <begin position="145"/>
        <end position="162"/>
    </location>
</feature>
<sequence length="207" mass="23858">MKKTFFIIFAVLCVLIGLYPLIYFFIDRSFGLLRFKDQDTLQNLFWNIGFYTHIIFGGLSLLIGWIQFIPKWRNKNLSFHRKLGKLYIIFVFLSSLAGIGIATQATGGISTAIGFASLGIVWFLTTFLAFTSIKKRNLVMHQKMMIYSYAACFSAVTLRIYLPILQGIFQDFIIAYRIVAWLCWIPNIIFAYIITKNIKTSTLDVIK</sequence>
<feature type="transmembrane region" description="Helical" evidence="1">
    <location>
        <begin position="46"/>
        <end position="66"/>
    </location>
</feature>